<feature type="region of interest" description="Disordered" evidence="3">
    <location>
        <begin position="34"/>
        <end position="320"/>
    </location>
</feature>
<gene>
    <name evidence="4" type="ORF">G6F64_008247</name>
</gene>
<dbReference type="GO" id="GO:0006334">
    <property type="term" value="P:nucleosome assembly"/>
    <property type="evidence" value="ECO:0007669"/>
    <property type="project" value="TreeGrafter"/>
</dbReference>
<dbReference type="Proteomes" id="UP000716291">
    <property type="component" value="Unassembled WGS sequence"/>
</dbReference>
<feature type="compositionally biased region" description="Polar residues" evidence="3">
    <location>
        <begin position="242"/>
        <end position="255"/>
    </location>
</feature>
<dbReference type="GO" id="GO:0006360">
    <property type="term" value="P:transcription by RNA polymerase I"/>
    <property type="evidence" value="ECO:0007669"/>
    <property type="project" value="TreeGrafter"/>
</dbReference>
<comment type="caution">
    <text evidence="4">The sequence shown here is derived from an EMBL/GenBank/DDBJ whole genome shotgun (WGS) entry which is preliminary data.</text>
</comment>
<feature type="compositionally biased region" description="Acidic residues" evidence="3">
    <location>
        <begin position="310"/>
        <end position="320"/>
    </location>
</feature>
<reference evidence="4" key="1">
    <citation type="journal article" date="2020" name="Microb. Genom.">
        <title>Genetic diversity of clinical and environmental Mucorales isolates obtained from an investigation of mucormycosis cases among solid organ transplant recipients.</title>
        <authorList>
            <person name="Nguyen M.H."/>
            <person name="Kaul D."/>
            <person name="Muto C."/>
            <person name="Cheng S.J."/>
            <person name="Richter R.A."/>
            <person name="Bruno V.M."/>
            <person name="Liu G."/>
            <person name="Beyhan S."/>
            <person name="Sundermann A.J."/>
            <person name="Mounaud S."/>
            <person name="Pasculle A.W."/>
            <person name="Nierman W.C."/>
            <person name="Driscoll E."/>
            <person name="Cumbie R."/>
            <person name="Clancy C.J."/>
            <person name="Dupont C.L."/>
        </authorList>
    </citation>
    <scope>NUCLEOTIDE SEQUENCE</scope>
    <source>
        <strain evidence="4">GL11</strain>
    </source>
</reference>
<dbReference type="InterPro" id="IPR013256">
    <property type="entry name" value="Chromatin_SPT2"/>
</dbReference>
<dbReference type="AlphaFoldDB" id="A0A9P6X5E0"/>
<dbReference type="PANTHER" id="PTHR22691:SF8">
    <property type="entry name" value="PROTEIN SPT2 HOMOLOG"/>
    <property type="match status" value="1"/>
</dbReference>
<protein>
    <recommendedName>
        <fullName evidence="6">SPT2 chromatin protein</fullName>
    </recommendedName>
</protein>
<dbReference type="GO" id="GO:0003677">
    <property type="term" value="F:DNA binding"/>
    <property type="evidence" value="ECO:0007669"/>
    <property type="project" value="TreeGrafter"/>
</dbReference>
<accession>A0A9P6X5E0</accession>
<organism evidence="4 5">
    <name type="scientific">Rhizopus oryzae</name>
    <name type="common">Mucormycosis agent</name>
    <name type="synonym">Rhizopus arrhizus var. delemar</name>
    <dbReference type="NCBI Taxonomy" id="64495"/>
    <lineage>
        <taxon>Eukaryota</taxon>
        <taxon>Fungi</taxon>
        <taxon>Fungi incertae sedis</taxon>
        <taxon>Mucoromycota</taxon>
        <taxon>Mucoromycotina</taxon>
        <taxon>Mucoromycetes</taxon>
        <taxon>Mucorales</taxon>
        <taxon>Mucorineae</taxon>
        <taxon>Rhizopodaceae</taxon>
        <taxon>Rhizopus</taxon>
    </lineage>
</organism>
<evidence type="ECO:0008006" key="6">
    <source>
        <dbReference type="Google" id="ProtNLM"/>
    </source>
</evidence>
<proteinExistence type="inferred from homology"/>
<feature type="compositionally biased region" description="Basic and acidic residues" evidence="3">
    <location>
        <begin position="108"/>
        <end position="136"/>
    </location>
</feature>
<keyword evidence="5" id="KW-1185">Reference proteome</keyword>
<dbReference type="GO" id="GO:0042393">
    <property type="term" value="F:histone binding"/>
    <property type="evidence" value="ECO:0007669"/>
    <property type="project" value="TreeGrafter"/>
</dbReference>
<dbReference type="OrthoDB" id="6259853at2759"/>
<sequence length="407" mass="47884">MGMLKSGSSVLSFDQLMAQATMVAKQQDAALLEKARQKRREDEEKRRREERVLKEKREAQELLARKREIQEKRQKQLVEQKKQQKRTEKMTKSRSVPRNSDTQLPNLSEKKQKPVHMSFEDLMKKAKEQSTIKKDNQQQSQQVTKKPSTGVIAPKASTSTPNLYHRSKRPETKSLYDGRDNSTLSVRERAKLMVSEPPKKVIGQKKDKRSIVELQRELRHAKGIYSDDEDERKKDPRLMVNKKSTQRYQSTSSDISNRKRPLSPPARIPIRKPEVTRRPLPSSIPRMPFTGRSLDRSTSRMPVPKRYREEEEELDDELASFIVDDDDDDRYYRGPRKNSYSDEISKIFRYDRSKYANEPMYSDDDMEANASEVLREEKRSERLAKREDLIEEQKELERLKKRKKTSA</sequence>
<feature type="compositionally biased region" description="Basic and acidic residues" evidence="3">
    <location>
        <begin position="209"/>
        <end position="220"/>
    </location>
</feature>
<dbReference type="SMART" id="SM00784">
    <property type="entry name" value="SPT2"/>
    <property type="match status" value="1"/>
</dbReference>
<feature type="compositionally biased region" description="Basic and acidic residues" evidence="3">
    <location>
        <begin position="169"/>
        <end position="191"/>
    </location>
</feature>
<feature type="compositionally biased region" description="Polar residues" evidence="3">
    <location>
        <begin position="93"/>
        <end position="106"/>
    </location>
</feature>
<feature type="compositionally biased region" description="Polar residues" evidence="3">
    <location>
        <begin position="137"/>
        <end position="147"/>
    </location>
</feature>
<dbReference type="PANTHER" id="PTHR22691">
    <property type="entry name" value="YEAST SPT2-RELATED"/>
    <property type="match status" value="1"/>
</dbReference>
<evidence type="ECO:0000256" key="2">
    <source>
        <dbReference type="ARBA" id="ARBA00023054"/>
    </source>
</evidence>
<evidence type="ECO:0000256" key="1">
    <source>
        <dbReference type="ARBA" id="ARBA00006461"/>
    </source>
</evidence>
<dbReference type="Pfam" id="PF08243">
    <property type="entry name" value="SPT2"/>
    <property type="match status" value="1"/>
</dbReference>
<dbReference type="GO" id="GO:0005730">
    <property type="term" value="C:nucleolus"/>
    <property type="evidence" value="ECO:0007669"/>
    <property type="project" value="TreeGrafter"/>
</dbReference>
<name>A0A9P6X5E0_RHIOR</name>
<evidence type="ECO:0000256" key="3">
    <source>
        <dbReference type="SAM" id="MobiDB-lite"/>
    </source>
</evidence>
<comment type="similarity">
    <text evidence="1">Belongs to the SPT2 family.</text>
</comment>
<keyword evidence="2" id="KW-0175">Coiled coil</keyword>
<feature type="compositionally biased region" description="Basic and acidic residues" evidence="3">
    <location>
        <begin position="34"/>
        <end position="91"/>
    </location>
</feature>
<evidence type="ECO:0000313" key="4">
    <source>
        <dbReference type="EMBL" id="KAG1305607.1"/>
    </source>
</evidence>
<evidence type="ECO:0000313" key="5">
    <source>
        <dbReference type="Proteomes" id="UP000716291"/>
    </source>
</evidence>
<dbReference type="EMBL" id="JAANQT010001327">
    <property type="protein sequence ID" value="KAG1305607.1"/>
    <property type="molecule type" value="Genomic_DNA"/>
</dbReference>